<reference evidence="1 2" key="1">
    <citation type="journal article" date="2016" name="Sci. Rep.">
        <title>Metabolic traits of an uncultured archaeal lineage -MSBL1- from brine pools of the Red Sea.</title>
        <authorList>
            <person name="Mwirichia R."/>
            <person name="Alam I."/>
            <person name="Rashid M."/>
            <person name="Vinu M."/>
            <person name="Ba-Alawi W."/>
            <person name="Anthony Kamau A."/>
            <person name="Kamanda Ngugi D."/>
            <person name="Goker M."/>
            <person name="Klenk H.P."/>
            <person name="Bajic V."/>
            <person name="Stingl U."/>
        </authorList>
    </citation>
    <scope>NUCLEOTIDE SEQUENCE [LARGE SCALE GENOMIC DNA]</scope>
    <source>
        <strain evidence="1">SCGC-AAA259E19</strain>
    </source>
</reference>
<proteinExistence type="predicted"/>
<dbReference type="EMBL" id="LHXO01000051">
    <property type="protein sequence ID" value="KXA94560.1"/>
    <property type="molecule type" value="Genomic_DNA"/>
</dbReference>
<name>A0A133UKB4_9EURY</name>
<dbReference type="Proteomes" id="UP000070284">
    <property type="component" value="Unassembled WGS sequence"/>
</dbReference>
<protein>
    <submittedName>
        <fullName evidence="1">Uncharacterized protein</fullName>
    </submittedName>
</protein>
<dbReference type="AlphaFoldDB" id="A0A133UKB4"/>
<sequence>MGDSRYPIRHNIWIPSNIRIPRLEYQDELARRFVKFGYEVEVGERRGPDIVVEEPSTGEPVLVVGAKAYRLRSRRGLSDKFDLEVERARRAEVPLIAAVKNKLSELEMFRISEPEDLKDFTYSAPSWLVGEEATDEARKKEKECRRALRGLLLGKQKGKTAV</sequence>
<comment type="caution">
    <text evidence="1">The sequence shown here is derived from an EMBL/GenBank/DDBJ whole genome shotgun (WGS) entry which is preliminary data.</text>
</comment>
<evidence type="ECO:0000313" key="2">
    <source>
        <dbReference type="Proteomes" id="UP000070284"/>
    </source>
</evidence>
<organism evidence="1 2">
    <name type="scientific">candidate division MSBL1 archaeon SCGC-AAA259E19</name>
    <dbReference type="NCBI Taxonomy" id="1698264"/>
    <lineage>
        <taxon>Archaea</taxon>
        <taxon>Methanobacteriati</taxon>
        <taxon>Methanobacteriota</taxon>
        <taxon>candidate division MSBL1</taxon>
    </lineage>
</organism>
<keyword evidence="2" id="KW-1185">Reference proteome</keyword>
<gene>
    <name evidence="1" type="ORF">AKJ65_04070</name>
</gene>
<accession>A0A133UKB4</accession>
<evidence type="ECO:0000313" key="1">
    <source>
        <dbReference type="EMBL" id="KXA94560.1"/>
    </source>
</evidence>